<dbReference type="GO" id="GO:0008168">
    <property type="term" value="F:methyltransferase activity"/>
    <property type="evidence" value="ECO:0007669"/>
    <property type="project" value="UniProtKB-KW"/>
</dbReference>
<keyword evidence="1" id="KW-0808">Transferase</keyword>
<evidence type="ECO:0000313" key="1">
    <source>
        <dbReference type="EMBL" id="QJA85869.1"/>
    </source>
</evidence>
<dbReference type="GO" id="GO:0032259">
    <property type="term" value="P:methylation"/>
    <property type="evidence" value="ECO:0007669"/>
    <property type="project" value="UniProtKB-KW"/>
</dbReference>
<proteinExistence type="predicted"/>
<dbReference type="AlphaFoldDB" id="A0A6M3KV19"/>
<reference evidence="1" key="1">
    <citation type="submission" date="2020-03" db="EMBL/GenBank/DDBJ databases">
        <title>The deep terrestrial virosphere.</title>
        <authorList>
            <person name="Holmfeldt K."/>
            <person name="Nilsson E."/>
            <person name="Simone D."/>
            <person name="Lopez-Fernandez M."/>
            <person name="Wu X."/>
            <person name="de Brujin I."/>
            <person name="Lundin D."/>
            <person name="Andersson A."/>
            <person name="Bertilsson S."/>
            <person name="Dopson M."/>
        </authorList>
    </citation>
    <scope>NUCLEOTIDE SEQUENCE</scope>
    <source>
        <strain evidence="1">MM415B02167</strain>
    </source>
</reference>
<protein>
    <submittedName>
        <fullName evidence="1">Putative methyltransferase</fullName>
    </submittedName>
</protein>
<keyword evidence="1" id="KW-0489">Methyltransferase</keyword>
<organism evidence="1">
    <name type="scientific">viral metagenome</name>
    <dbReference type="NCBI Taxonomy" id="1070528"/>
    <lineage>
        <taxon>unclassified sequences</taxon>
        <taxon>metagenomes</taxon>
        <taxon>organismal metagenomes</taxon>
    </lineage>
</organism>
<name>A0A6M3KV19_9ZZZZ</name>
<sequence length="348" mass="39431">MTQKQHTDIQRKIKLRQQLIEKLGKFTGAIYVPFIGEGDIAVALYSDNKIYGADIDPAMVETAKARLPDAEIITADCDKYPFKKSVATFNLADFDAYSYPYDSFRSFFETAKIGSQCALIFTDGQRQAIIHTGHYRMPDGKKQHAKTVTEKRDVFNFYFNKTILPWFKDYIKPWRILYITKYLRGTNQIYWGAIISKNGNGKTLHNGKTGEVDSNKCNDIKKDAYLEYIRNGHTRGYAATLTGLSRVTIFRHMKKDAEFAEAVSEAETDAIAKVENALYEAATSGNVTAIQVFLYNRDPKRWSDRRNIQIAGEGGGPIKVEHDLSDEQLTEIINRSRGRGATKEEAST</sequence>
<dbReference type="EMBL" id="MT142600">
    <property type="protein sequence ID" value="QJA85869.1"/>
    <property type="molecule type" value="Genomic_DNA"/>
</dbReference>
<gene>
    <name evidence="1" type="ORF">MM415B02167_0001</name>
</gene>
<dbReference type="SUPFAM" id="SSF53335">
    <property type="entry name" value="S-adenosyl-L-methionine-dependent methyltransferases"/>
    <property type="match status" value="1"/>
</dbReference>
<dbReference type="InterPro" id="IPR029063">
    <property type="entry name" value="SAM-dependent_MTases_sf"/>
</dbReference>
<accession>A0A6M3KV19</accession>
<dbReference type="Gene3D" id="3.40.50.150">
    <property type="entry name" value="Vaccinia Virus protein VP39"/>
    <property type="match status" value="1"/>
</dbReference>